<accession>A0A8S5NL25</accession>
<proteinExistence type="predicted"/>
<protein>
    <submittedName>
        <fullName evidence="1">Uncharacterized protein</fullName>
    </submittedName>
</protein>
<sequence>MRVQVVTSTKTYEVPNGLLPRLEQNDTERVLRVNLSDTEELVCYNCQVYELKDGVLSYFCVPSNIIYEEGKPLEYKIQSLLGMG</sequence>
<organism evidence="1">
    <name type="scientific">Siphoviridae sp. ctK0l2</name>
    <dbReference type="NCBI Taxonomy" id="2826243"/>
    <lineage>
        <taxon>Viruses</taxon>
        <taxon>Duplodnaviria</taxon>
        <taxon>Heunggongvirae</taxon>
        <taxon>Uroviricota</taxon>
        <taxon>Caudoviricetes</taxon>
    </lineage>
</organism>
<dbReference type="EMBL" id="BK015181">
    <property type="protein sequence ID" value="DAD94779.1"/>
    <property type="molecule type" value="Genomic_DNA"/>
</dbReference>
<evidence type="ECO:0000313" key="1">
    <source>
        <dbReference type="EMBL" id="DAD94779.1"/>
    </source>
</evidence>
<name>A0A8S5NL25_9CAUD</name>
<reference evidence="1" key="1">
    <citation type="journal article" date="2021" name="Proc. Natl. Acad. Sci. U.S.A.">
        <title>A Catalog of Tens of Thousands of Viruses from Human Metagenomes Reveals Hidden Associations with Chronic Diseases.</title>
        <authorList>
            <person name="Tisza M.J."/>
            <person name="Buck C.B."/>
        </authorList>
    </citation>
    <scope>NUCLEOTIDE SEQUENCE</scope>
    <source>
        <strain evidence="1">CtK0l2</strain>
    </source>
</reference>